<feature type="compositionally biased region" description="Basic and acidic residues" evidence="1">
    <location>
        <begin position="1"/>
        <end position="11"/>
    </location>
</feature>
<reference evidence="4" key="1">
    <citation type="submission" date="2010-09" db="EMBL/GenBank/DDBJ databases">
        <title>The genome sequence of Geomyces destructans 20631-21.</title>
        <authorList>
            <consortium name="The Broad Institute Genome Sequencing Platform"/>
            <person name="Cuomo C.A."/>
            <person name="Blehert D.S."/>
            <person name="Lorch J.M."/>
            <person name="Young S.K."/>
            <person name="Zeng Q."/>
            <person name="Gargeya S."/>
            <person name="Fitzgerald M."/>
            <person name="Haas B."/>
            <person name="Abouelleil A."/>
            <person name="Alvarado L."/>
            <person name="Arachchi H.M."/>
            <person name="Berlin A."/>
            <person name="Brown A."/>
            <person name="Chapman S.B."/>
            <person name="Chen Z."/>
            <person name="Dunbar C."/>
            <person name="Freedman E."/>
            <person name="Gearin G."/>
            <person name="Gellesch M."/>
            <person name="Goldberg J."/>
            <person name="Griggs A."/>
            <person name="Gujja S."/>
            <person name="Heiman D."/>
            <person name="Howarth C."/>
            <person name="Larson L."/>
            <person name="Lui A."/>
            <person name="MacDonald P.J.P."/>
            <person name="Montmayeur A."/>
            <person name="Murphy C."/>
            <person name="Neiman D."/>
            <person name="Pearson M."/>
            <person name="Priest M."/>
            <person name="Roberts A."/>
            <person name="Saif S."/>
            <person name="Shea T."/>
            <person name="Shenoy N."/>
            <person name="Sisk P."/>
            <person name="Stolte C."/>
            <person name="Sykes S."/>
            <person name="Wortman J."/>
            <person name="Nusbaum C."/>
            <person name="Birren B."/>
        </authorList>
    </citation>
    <scope>NUCLEOTIDE SEQUENCE [LARGE SCALE GENOMIC DNA]</scope>
    <source>
        <strain evidence="4">ATCC MYA-4855 / 20631-21</strain>
    </source>
</reference>
<gene>
    <name evidence="3" type="ORF">GMDG_06423</name>
</gene>
<accession>L8FTK3</accession>
<evidence type="ECO:0000313" key="4">
    <source>
        <dbReference type="Proteomes" id="UP000011064"/>
    </source>
</evidence>
<feature type="compositionally biased region" description="Low complexity" evidence="1">
    <location>
        <begin position="22"/>
        <end position="31"/>
    </location>
</feature>
<dbReference type="OrthoDB" id="2344312at2759"/>
<organism evidence="3 4">
    <name type="scientific">Pseudogymnoascus destructans (strain ATCC MYA-4855 / 20631-21)</name>
    <name type="common">Bat white-nose syndrome fungus</name>
    <name type="synonym">Geomyces destructans</name>
    <dbReference type="NCBI Taxonomy" id="658429"/>
    <lineage>
        <taxon>Eukaryota</taxon>
        <taxon>Fungi</taxon>
        <taxon>Dikarya</taxon>
        <taxon>Ascomycota</taxon>
        <taxon>Pezizomycotina</taxon>
        <taxon>Leotiomycetes</taxon>
        <taxon>Thelebolales</taxon>
        <taxon>Thelebolaceae</taxon>
        <taxon>Pseudogymnoascus</taxon>
    </lineage>
</organism>
<dbReference type="Pfam" id="PF24840">
    <property type="entry name" value="NTF2_SigF"/>
    <property type="match status" value="1"/>
</dbReference>
<dbReference type="STRING" id="658429.L8FTK3"/>
<evidence type="ECO:0000259" key="2">
    <source>
        <dbReference type="Pfam" id="PF24840"/>
    </source>
</evidence>
<name>L8FTK3_PSED2</name>
<dbReference type="HOGENOM" id="CLU_1548280_0_0_1"/>
<feature type="domain" description="SigF-like NTF2-like" evidence="2">
    <location>
        <begin position="68"/>
        <end position="173"/>
    </location>
</feature>
<evidence type="ECO:0000256" key="1">
    <source>
        <dbReference type="SAM" id="MobiDB-lite"/>
    </source>
</evidence>
<dbReference type="InterPro" id="IPR057514">
    <property type="entry name" value="NTF2_SigF"/>
</dbReference>
<dbReference type="EMBL" id="GL573329">
    <property type="protein sequence ID" value="ELR03889.1"/>
    <property type="molecule type" value="Genomic_DNA"/>
</dbReference>
<feature type="region of interest" description="Disordered" evidence="1">
    <location>
        <begin position="1"/>
        <end position="32"/>
    </location>
</feature>
<dbReference type="VEuPathDB" id="FungiDB:GMDG_06423"/>
<dbReference type="Proteomes" id="UP000011064">
    <property type="component" value="Unassembled WGS sequence"/>
</dbReference>
<sequence length="173" mass="19056">MKYPDKHDGFSHHTATPPPVPRSSGSSSCTPANSLSYSPSTSTFIFPIPPFQVTLISKNPPANTPLPPVKETPQVIRTLCSGTPAQQLAALDANFTHDASFRHTVCRVPSFGDVNVPLLGAVNSRWVIGCVYRWYKLLSPRIEVEIESVVPDQKTQRLYVSMAQTFSLFIIPF</sequence>
<evidence type="ECO:0000313" key="3">
    <source>
        <dbReference type="EMBL" id="ELR03889.1"/>
    </source>
</evidence>
<keyword evidence="4" id="KW-1185">Reference proteome</keyword>
<dbReference type="InParanoid" id="L8FTK3"/>
<dbReference type="AlphaFoldDB" id="L8FTK3"/>
<dbReference type="PANTHER" id="PTHR35393:SF1">
    <property type="entry name" value="SNOAL-LIKE DOMAIN-CONTAINING PROTEIN"/>
    <property type="match status" value="1"/>
</dbReference>
<dbReference type="PANTHER" id="PTHR35393">
    <property type="entry name" value="CHROMOSOME 1, WHOLE GENOME SHOTGUN SEQUENCE"/>
    <property type="match status" value="1"/>
</dbReference>
<protein>
    <recommendedName>
        <fullName evidence="2">SigF-like NTF2-like domain-containing protein</fullName>
    </recommendedName>
</protein>
<proteinExistence type="predicted"/>